<feature type="transmembrane region" description="Helical" evidence="7">
    <location>
        <begin position="38"/>
        <end position="58"/>
    </location>
</feature>
<evidence type="ECO:0000256" key="1">
    <source>
        <dbReference type="ARBA" id="ARBA00004141"/>
    </source>
</evidence>
<feature type="transmembrane region" description="Helical" evidence="7">
    <location>
        <begin position="396"/>
        <end position="418"/>
    </location>
</feature>
<organism evidence="9 10">
    <name type="scientific">Breoghania corrubedonensis</name>
    <dbReference type="NCBI Taxonomy" id="665038"/>
    <lineage>
        <taxon>Bacteria</taxon>
        <taxon>Pseudomonadati</taxon>
        <taxon>Pseudomonadota</taxon>
        <taxon>Alphaproteobacteria</taxon>
        <taxon>Hyphomicrobiales</taxon>
        <taxon>Stappiaceae</taxon>
        <taxon>Breoghania</taxon>
    </lineage>
</organism>
<dbReference type="GO" id="GO:0016020">
    <property type="term" value="C:membrane"/>
    <property type="evidence" value="ECO:0007669"/>
    <property type="project" value="UniProtKB-SubCell"/>
</dbReference>
<evidence type="ECO:0000259" key="8">
    <source>
        <dbReference type="PROSITE" id="PS50850"/>
    </source>
</evidence>
<dbReference type="InterPro" id="IPR011701">
    <property type="entry name" value="MFS"/>
</dbReference>
<protein>
    <submittedName>
        <fullName evidence="9">MFS transporter</fullName>
    </submittedName>
</protein>
<sequence>MADNEPELRSPTQPAAAAASPQPAAAAPPPPPHSTGLVVTYMAVGVLVAVTQGLGMSLVSVNLRQLAGEYGATTNEAIWLLAIYMAPNVSLTLLLLKLRSQFGLRRFAEIAIIIFVITSLVQLWATDLQTALVVRFCSGVAASPMSSLAILYILDGLPRERKLTVGLPVALTAMVAGTPIAGLISPTLLNLGGAEALFMFEAGLALVALGMIIRLPLLTPTLTFNPLNLLDLVTYAFLAVGLGSLAIVTVTGRYYWWFEAPWIGALIALAIVCLAVAAVIELNRKEPLVDVRWLSSKEIVHFTGSLLLFRLLLSEQSTGTRQFFSQLGLLNEQISGFYWVVLVSGAASGFVCSRLIQPGKVAGIHLLSLTLLAIGTGLDSQATAQTRPEQMYFSQMLVGFASGLFLPPAMAFGFIAALKRGPNYLLSFVIVFLTTQRLGALFGSAVFGTFVTWREQFHSAHLVSRLVPSDPLVAARIGQLAASYKSVLTDAVQLKAEGSVLLAAQVQKQAYVLAYTDAFFVTSVIATIAVIVLVLYLAWRALLDMVRPVQAES</sequence>
<evidence type="ECO:0000313" key="9">
    <source>
        <dbReference type="EMBL" id="PTW59390.1"/>
    </source>
</evidence>
<evidence type="ECO:0000256" key="4">
    <source>
        <dbReference type="ARBA" id="ARBA00022989"/>
    </source>
</evidence>
<evidence type="ECO:0000256" key="3">
    <source>
        <dbReference type="ARBA" id="ARBA00022692"/>
    </source>
</evidence>
<feature type="region of interest" description="Disordered" evidence="6">
    <location>
        <begin position="1"/>
        <end position="31"/>
    </location>
</feature>
<feature type="transmembrane region" description="Helical" evidence="7">
    <location>
        <begin position="364"/>
        <end position="384"/>
    </location>
</feature>
<proteinExistence type="predicted"/>
<evidence type="ECO:0000256" key="7">
    <source>
        <dbReference type="SAM" id="Phobius"/>
    </source>
</evidence>
<feature type="transmembrane region" description="Helical" evidence="7">
    <location>
        <begin position="108"/>
        <end position="126"/>
    </location>
</feature>
<comment type="caution">
    <text evidence="9">The sequence shown here is derived from an EMBL/GenBank/DDBJ whole genome shotgun (WGS) entry which is preliminary data.</text>
</comment>
<dbReference type="SUPFAM" id="SSF103473">
    <property type="entry name" value="MFS general substrate transporter"/>
    <property type="match status" value="2"/>
</dbReference>
<dbReference type="Gene3D" id="1.20.1250.20">
    <property type="entry name" value="MFS general substrate transporter like domains"/>
    <property type="match status" value="1"/>
</dbReference>
<evidence type="ECO:0000256" key="5">
    <source>
        <dbReference type="ARBA" id="ARBA00023136"/>
    </source>
</evidence>
<dbReference type="Pfam" id="PF07690">
    <property type="entry name" value="MFS_1"/>
    <property type="match status" value="1"/>
</dbReference>
<feature type="compositionally biased region" description="Low complexity" evidence="6">
    <location>
        <begin position="10"/>
        <end position="25"/>
    </location>
</feature>
<feature type="transmembrane region" description="Helical" evidence="7">
    <location>
        <begin position="132"/>
        <end position="153"/>
    </location>
</feature>
<dbReference type="AlphaFoldDB" id="A0A2T5V6L8"/>
<dbReference type="PANTHER" id="PTHR42718">
    <property type="entry name" value="MAJOR FACILITATOR SUPERFAMILY MULTIDRUG TRANSPORTER MFSC"/>
    <property type="match status" value="1"/>
</dbReference>
<feature type="transmembrane region" description="Helical" evidence="7">
    <location>
        <begin position="165"/>
        <end position="184"/>
    </location>
</feature>
<keyword evidence="10" id="KW-1185">Reference proteome</keyword>
<feature type="transmembrane region" description="Helical" evidence="7">
    <location>
        <begin position="518"/>
        <end position="539"/>
    </location>
</feature>
<evidence type="ECO:0000256" key="2">
    <source>
        <dbReference type="ARBA" id="ARBA00022448"/>
    </source>
</evidence>
<evidence type="ECO:0000313" key="10">
    <source>
        <dbReference type="Proteomes" id="UP000244081"/>
    </source>
</evidence>
<gene>
    <name evidence="9" type="ORF">C8N35_107103</name>
</gene>
<dbReference type="Proteomes" id="UP000244081">
    <property type="component" value="Unassembled WGS sequence"/>
</dbReference>
<feature type="transmembrane region" description="Helical" evidence="7">
    <location>
        <begin position="196"/>
        <end position="217"/>
    </location>
</feature>
<dbReference type="GO" id="GO:0022857">
    <property type="term" value="F:transmembrane transporter activity"/>
    <property type="evidence" value="ECO:0007669"/>
    <property type="project" value="InterPro"/>
</dbReference>
<feature type="domain" description="Major facilitator superfamily (MFS) profile" evidence="8">
    <location>
        <begin position="41"/>
        <end position="541"/>
    </location>
</feature>
<keyword evidence="2" id="KW-0813">Transport</keyword>
<dbReference type="PANTHER" id="PTHR42718:SF9">
    <property type="entry name" value="MAJOR FACILITATOR SUPERFAMILY MULTIDRUG TRANSPORTER MFSC"/>
    <property type="match status" value="1"/>
</dbReference>
<feature type="transmembrane region" description="Helical" evidence="7">
    <location>
        <begin position="262"/>
        <end position="282"/>
    </location>
</feature>
<dbReference type="InterPro" id="IPR020846">
    <property type="entry name" value="MFS_dom"/>
</dbReference>
<keyword evidence="4 7" id="KW-1133">Transmembrane helix</keyword>
<feature type="transmembrane region" description="Helical" evidence="7">
    <location>
        <begin position="425"/>
        <end position="453"/>
    </location>
</feature>
<reference evidence="9 10" key="1">
    <citation type="submission" date="2018-04" db="EMBL/GenBank/DDBJ databases">
        <title>Genomic Encyclopedia of Archaeal and Bacterial Type Strains, Phase II (KMG-II): from individual species to whole genera.</title>
        <authorList>
            <person name="Goeker M."/>
        </authorList>
    </citation>
    <scope>NUCLEOTIDE SEQUENCE [LARGE SCALE GENOMIC DNA]</scope>
    <source>
        <strain evidence="9 10">DSM 23382</strain>
    </source>
</reference>
<dbReference type="EMBL" id="QAYG01000007">
    <property type="protein sequence ID" value="PTW59390.1"/>
    <property type="molecule type" value="Genomic_DNA"/>
</dbReference>
<dbReference type="InterPro" id="IPR036259">
    <property type="entry name" value="MFS_trans_sf"/>
</dbReference>
<comment type="subcellular location">
    <subcellularLocation>
        <location evidence="1">Membrane</location>
        <topology evidence="1">Multi-pass membrane protein</topology>
    </subcellularLocation>
</comment>
<evidence type="ECO:0000256" key="6">
    <source>
        <dbReference type="SAM" id="MobiDB-lite"/>
    </source>
</evidence>
<name>A0A2T5V6L8_9HYPH</name>
<dbReference type="OrthoDB" id="5314453at2"/>
<feature type="transmembrane region" description="Helical" evidence="7">
    <location>
        <begin position="229"/>
        <end position="256"/>
    </location>
</feature>
<feature type="transmembrane region" description="Helical" evidence="7">
    <location>
        <begin position="78"/>
        <end position="96"/>
    </location>
</feature>
<dbReference type="RefSeq" id="WP_107990921.1">
    <property type="nucleotide sequence ID" value="NZ_QAYG01000007.1"/>
</dbReference>
<accession>A0A2T5V6L8</accession>
<keyword evidence="5 7" id="KW-0472">Membrane</keyword>
<feature type="transmembrane region" description="Helical" evidence="7">
    <location>
        <begin position="333"/>
        <end position="352"/>
    </location>
</feature>
<keyword evidence="3 7" id="KW-0812">Transmembrane</keyword>
<dbReference type="PROSITE" id="PS50850">
    <property type="entry name" value="MFS"/>
    <property type="match status" value="1"/>
</dbReference>